<evidence type="ECO:0000313" key="1">
    <source>
        <dbReference type="EMBL" id="ANZ38808.1"/>
    </source>
</evidence>
<sequence>MPGRPLRMSEDDQRVVVAGAQGAELLDVSDPARPFKVADLPVSSFTATTNARLDVLADLVPDARRGRAPKVWLLDGGGWREVAVPGDREAIGVRLSPDGRTLAVKRLDGFWELWRLEGDQARLMSETVMGVWQTAYEFSGDGRFLIQAGSDLATAEVWDVSDPATPVLWADFPLPSANDTTLVEFSADSRHVLVASDRGAHVWDLRRQHRPERIAAFEAFPEDITAVDHWPATGEFAVVVRGETVWPLRTDPDQVVKDQCRGYASLSASEWATYFPDMGQVEVC</sequence>
<dbReference type="EMBL" id="CP016793">
    <property type="protein sequence ID" value="ANZ38808.1"/>
    <property type="molecule type" value="Genomic_DNA"/>
</dbReference>
<dbReference type="SUPFAM" id="SSF101908">
    <property type="entry name" value="Putative isomerase YbhE"/>
    <property type="match status" value="1"/>
</dbReference>
<keyword evidence="2" id="KW-1185">Reference proteome</keyword>
<evidence type="ECO:0000313" key="2">
    <source>
        <dbReference type="Proteomes" id="UP000093053"/>
    </source>
</evidence>
<protein>
    <recommendedName>
        <fullName evidence="3">WD40 repeat domain-containing protein</fullName>
    </recommendedName>
</protein>
<name>A0A1B2HM61_9PSEU</name>
<accession>A0A1B2HM61</accession>
<dbReference type="Gene3D" id="2.130.10.10">
    <property type="entry name" value="YVTN repeat-like/Quinoprotein amine dehydrogenase"/>
    <property type="match status" value="1"/>
</dbReference>
<dbReference type="STRING" id="1586287.BBK82_24830"/>
<dbReference type="Proteomes" id="UP000093053">
    <property type="component" value="Chromosome"/>
</dbReference>
<dbReference type="KEGG" id="led:BBK82_24830"/>
<reference evidence="1 2" key="1">
    <citation type="submission" date="2016-07" db="EMBL/GenBank/DDBJ databases">
        <title>Complete genome sequence of the Lentzea guizhouensis DHS C013.</title>
        <authorList>
            <person name="Cao C."/>
        </authorList>
    </citation>
    <scope>NUCLEOTIDE SEQUENCE [LARGE SCALE GENOMIC DNA]</scope>
    <source>
        <strain evidence="1 2">DHS C013</strain>
    </source>
</reference>
<gene>
    <name evidence="1" type="ORF">BBK82_24830</name>
</gene>
<organism evidence="1 2">
    <name type="scientific">Lentzea guizhouensis</name>
    <dbReference type="NCBI Taxonomy" id="1586287"/>
    <lineage>
        <taxon>Bacteria</taxon>
        <taxon>Bacillati</taxon>
        <taxon>Actinomycetota</taxon>
        <taxon>Actinomycetes</taxon>
        <taxon>Pseudonocardiales</taxon>
        <taxon>Pseudonocardiaceae</taxon>
        <taxon>Lentzea</taxon>
    </lineage>
</organism>
<dbReference type="AlphaFoldDB" id="A0A1B2HM61"/>
<dbReference type="InterPro" id="IPR015943">
    <property type="entry name" value="WD40/YVTN_repeat-like_dom_sf"/>
</dbReference>
<proteinExistence type="predicted"/>
<evidence type="ECO:0008006" key="3">
    <source>
        <dbReference type="Google" id="ProtNLM"/>
    </source>
</evidence>